<dbReference type="InterPro" id="IPR007487">
    <property type="entry name" value="ABC_transpt-TYRBP-like"/>
</dbReference>
<accession>A0A938B1N7</accession>
<organism evidence="1 2">
    <name type="scientific">Tectimicrobiota bacterium</name>
    <dbReference type="NCBI Taxonomy" id="2528274"/>
    <lineage>
        <taxon>Bacteria</taxon>
        <taxon>Pseudomonadati</taxon>
        <taxon>Nitrospinota/Tectimicrobiota group</taxon>
        <taxon>Candidatus Tectimicrobiota</taxon>
    </lineage>
</organism>
<sequence>MKEGVMRGWTHLVWAVMLVWGLACGSARGADDMSIAWLKVDKDVLEHWHVSILSETPSQMRAVPKWPLPAGESAKKIAVFVPKPSSSYGMAFSKLLEVLYVEEMYAHVTVTYIDFEQDETRGKAALRQAEQDHVDLMFSIGSESADFLHQFYKGGAIPVVTSTNKDPVPLGQMPNYTDGGGSNIATTSLNVPLDIQLSYLLDLKPQLRNIGLMYHRHHKQVMVTEVLPAQREFSNRRLQVIDIAVESPETSQAELRQHIPQAIATMRATDPDLQNSIFWVTSATAIFDQIAIISDNAGTVPVIGTIPHLVKKGDKSAVLAIGIDRRNNAHLASIYAIKILRNEAIPGKLKVGIVTPPDIAINFHIARKIGLKIPFHFFESAAFIYDHEGAPVRAFGQKVARNSTP</sequence>
<dbReference type="AlphaFoldDB" id="A0A938B1N7"/>
<evidence type="ECO:0000313" key="2">
    <source>
        <dbReference type="Proteomes" id="UP000712673"/>
    </source>
</evidence>
<dbReference type="PROSITE" id="PS51257">
    <property type="entry name" value="PROKAR_LIPOPROTEIN"/>
    <property type="match status" value="1"/>
</dbReference>
<dbReference type="Proteomes" id="UP000712673">
    <property type="component" value="Unassembled WGS sequence"/>
</dbReference>
<comment type="caution">
    <text evidence="1">The sequence shown here is derived from an EMBL/GenBank/DDBJ whole genome shotgun (WGS) entry which is preliminary data.</text>
</comment>
<dbReference type="PANTHER" id="PTHR35271">
    <property type="entry name" value="ABC TRANSPORTER, SUBSTRATE-BINDING LIPOPROTEIN-RELATED"/>
    <property type="match status" value="1"/>
</dbReference>
<dbReference type="PANTHER" id="PTHR35271:SF1">
    <property type="entry name" value="ABC TRANSPORTER, SUBSTRATE-BINDING LIPOPROTEIN"/>
    <property type="match status" value="1"/>
</dbReference>
<dbReference type="Gene3D" id="3.40.50.2300">
    <property type="match status" value="2"/>
</dbReference>
<gene>
    <name evidence="1" type="ORF">FJZ47_05745</name>
</gene>
<protein>
    <recommendedName>
        <fullName evidence="3">ABC transporter substrate-binding protein</fullName>
    </recommendedName>
</protein>
<evidence type="ECO:0008006" key="3">
    <source>
        <dbReference type="Google" id="ProtNLM"/>
    </source>
</evidence>
<dbReference type="Pfam" id="PF04392">
    <property type="entry name" value="ABC_sub_bind"/>
    <property type="match status" value="1"/>
</dbReference>
<proteinExistence type="predicted"/>
<dbReference type="EMBL" id="VGLS01000122">
    <property type="protein sequence ID" value="MBM3223291.1"/>
    <property type="molecule type" value="Genomic_DNA"/>
</dbReference>
<evidence type="ECO:0000313" key="1">
    <source>
        <dbReference type="EMBL" id="MBM3223291.1"/>
    </source>
</evidence>
<name>A0A938B1N7_UNCTE</name>
<reference evidence="1" key="1">
    <citation type="submission" date="2019-03" db="EMBL/GenBank/DDBJ databases">
        <title>Lake Tanganyika Metagenome-Assembled Genomes (MAGs).</title>
        <authorList>
            <person name="Tran P."/>
        </authorList>
    </citation>
    <scope>NUCLEOTIDE SEQUENCE</scope>
    <source>
        <strain evidence="1">K_DeepCast_65m_m2_066</strain>
    </source>
</reference>